<evidence type="ECO:0000256" key="1">
    <source>
        <dbReference type="SAM" id="MobiDB-lite"/>
    </source>
</evidence>
<dbReference type="Proteomes" id="UP000243499">
    <property type="component" value="Chromosome 5"/>
</dbReference>
<protein>
    <submittedName>
        <fullName evidence="2">Uncharacterized protein</fullName>
    </submittedName>
</protein>
<feature type="region of interest" description="Disordered" evidence="1">
    <location>
        <begin position="29"/>
        <end position="73"/>
    </location>
</feature>
<proteinExistence type="predicted"/>
<gene>
    <name evidence="2" type="ORF">PAHAL_5G138900</name>
</gene>
<accession>A0A2S3HR72</accession>
<dbReference type="Gramene" id="PAN28224">
    <property type="protein sequence ID" value="PAN28224"/>
    <property type="gene ID" value="PAHAL_5G138900"/>
</dbReference>
<evidence type="ECO:0000313" key="2">
    <source>
        <dbReference type="EMBL" id="PAN28224.1"/>
    </source>
</evidence>
<sequence>MNMSILTSDLQHLLAARAVDQLAVAGLLDDGPDNEGRSPSDDQVAIAGNGNDAGDDLRSARADMTPASQGRSSCRGPFCKLLGY</sequence>
<name>A0A2S3HR72_9POAL</name>
<organism evidence="2">
    <name type="scientific">Panicum hallii</name>
    <dbReference type="NCBI Taxonomy" id="206008"/>
    <lineage>
        <taxon>Eukaryota</taxon>
        <taxon>Viridiplantae</taxon>
        <taxon>Streptophyta</taxon>
        <taxon>Embryophyta</taxon>
        <taxon>Tracheophyta</taxon>
        <taxon>Spermatophyta</taxon>
        <taxon>Magnoliopsida</taxon>
        <taxon>Liliopsida</taxon>
        <taxon>Poales</taxon>
        <taxon>Poaceae</taxon>
        <taxon>PACMAD clade</taxon>
        <taxon>Panicoideae</taxon>
        <taxon>Panicodae</taxon>
        <taxon>Paniceae</taxon>
        <taxon>Panicinae</taxon>
        <taxon>Panicum</taxon>
        <taxon>Panicum sect. Panicum</taxon>
    </lineage>
</organism>
<reference evidence="2" key="1">
    <citation type="submission" date="2018-04" db="EMBL/GenBank/DDBJ databases">
        <title>WGS assembly of Panicum hallii.</title>
        <authorList>
            <person name="Lovell J."/>
            <person name="Jenkins J."/>
            <person name="Lowry D."/>
            <person name="Mamidi S."/>
            <person name="Sreedasyam A."/>
            <person name="Weng X."/>
            <person name="Barry K."/>
            <person name="Bonette J."/>
            <person name="Campitelli B."/>
            <person name="Daum C."/>
            <person name="Gordon S."/>
            <person name="Gould B."/>
            <person name="Lipzen A."/>
            <person name="Macqueen A."/>
            <person name="Palacio-Mejia J."/>
            <person name="Plott C."/>
            <person name="Shakirov E."/>
            <person name="Shu S."/>
            <person name="Yoshinaga Y."/>
            <person name="Zane M."/>
            <person name="Rokhsar D."/>
            <person name="Grimwood J."/>
            <person name="Schmutz J."/>
            <person name="Juenger T."/>
        </authorList>
    </citation>
    <scope>NUCLEOTIDE SEQUENCE [LARGE SCALE GENOMIC DNA]</scope>
    <source>
        <strain evidence="2">FIL2</strain>
    </source>
</reference>
<dbReference type="EMBL" id="CM008050">
    <property type="protein sequence ID" value="PAN28224.1"/>
    <property type="molecule type" value="Genomic_DNA"/>
</dbReference>
<dbReference type="AlphaFoldDB" id="A0A2S3HR72"/>